<sequence length="359" mass="41029">MKRLAILSISTLLFLTSCFLQEEIVDDISMVTVIGFDKGEGEKILATINVPFHQSNIEVINKTYQTEAVFTKDATDIGTSKSDTPMVIAQNEVLIFSKELAEENLMDYLDSYQRDPSISTRLFVAVAEDKSAPLIARNNSINQDIGVLIGKMFRNNIERNFLPQTNLHLFLYDYYQPGRDPFLPIISKDEEQYQVKGISFFKGATYKGEIEFGYETMVFRQLRESFSHGAYTFETKDQEWASIQNVSSKKSVDVVLPPGEKPTIKINVKMNGFLREYSGEKIEEKTIKEISKQMEDSIKEKSTELLGMFEEWGVDPLGLGNEIRKNKRGWKEKEWEPIYEKVNVDVNINVTIKETGVTS</sequence>
<evidence type="ECO:0000256" key="6">
    <source>
        <dbReference type="ARBA" id="ARBA00023139"/>
    </source>
</evidence>
<dbReference type="Pfam" id="PF05504">
    <property type="entry name" value="Spore_GerAC"/>
    <property type="match status" value="1"/>
</dbReference>
<accession>A0A1I3YRB1</accession>
<keyword evidence="5" id="KW-0472">Membrane</keyword>
<dbReference type="EMBL" id="FOSB01000011">
    <property type="protein sequence ID" value="SFK33791.1"/>
    <property type="molecule type" value="Genomic_DNA"/>
</dbReference>
<name>A0A1I3YRB1_HALDA</name>
<dbReference type="InterPro" id="IPR008844">
    <property type="entry name" value="Spore_GerAC-like"/>
</dbReference>
<evidence type="ECO:0000313" key="11">
    <source>
        <dbReference type="EMBL" id="SFK33791.1"/>
    </source>
</evidence>
<feature type="domain" description="Spore germination GerAC-like C-terminal" evidence="9">
    <location>
        <begin position="197"/>
        <end position="356"/>
    </location>
</feature>
<evidence type="ECO:0000256" key="2">
    <source>
        <dbReference type="ARBA" id="ARBA00007886"/>
    </source>
</evidence>
<reference evidence="12" key="1">
    <citation type="submission" date="2016-10" db="EMBL/GenBank/DDBJ databases">
        <authorList>
            <person name="Varghese N."/>
            <person name="Submissions S."/>
        </authorList>
    </citation>
    <scope>NUCLEOTIDE SEQUENCE [LARGE SCALE GENOMIC DNA]</scope>
    <source>
        <strain evidence="12">CGMCC 1.3704</strain>
    </source>
</reference>
<feature type="chain" id="PRO_5039365465" evidence="8">
    <location>
        <begin position="23"/>
        <end position="359"/>
    </location>
</feature>
<dbReference type="PROSITE" id="PS51257">
    <property type="entry name" value="PROKAR_LIPOPROTEIN"/>
    <property type="match status" value="1"/>
</dbReference>
<keyword evidence="3" id="KW-0309">Germination</keyword>
<evidence type="ECO:0000256" key="4">
    <source>
        <dbReference type="ARBA" id="ARBA00022729"/>
    </source>
</evidence>
<dbReference type="GO" id="GO:0016020">
    <property type="term" value="C:membrane"/>
    <property type="evidence" value="ECO:0007669"/>
    <property type="project" value="UniProtKB-SubCell"/>
</dbReference>
<feature type="signal peptide" evidence="8">
    <location>
        <begin position="1"/>
        <end position="22"/>
    </location>
</feature>
<protein>
    <submittedName>
        <fullName evidence="11">Spore germination protein</fullName>
    </submittedName>
</protein>
<dbReference type="Pfam" id="PF25198">
    <property type="entry name" value="Spore_GerAC_N"/>
    <property type="match status" value="1"/>
</dbReference>
<evidence type="ECO:0000259" key="9">
    <source>
        <dbReference type="Pfam" id="PF05504"/>
    </source>
</evidence>
<comment type="subcellular location">
    <subcellularLocation>
        <location evidence="1">Membrane</location>
        <topology evidence="1">Lipid-anchor</topology>
    </subcellularLocation>
</comment>
<dbReference type="InterPro" id="IPR057336">
    <property type="entry name" value="GerAC_N"/>
</dbReference>
<dbReference type="AlphaFoldDB" id="A0A1I3YRB1"/>
<dbReference type="Gene3D" id="3.30.300.210">
    <property type="entry name" value="Nutrient germinant receptor protein C, domain 3"/>
    <property type="match status" value="1"/>
</dbReference>
<gene>
    <name evidence="11" type="ORF">SAMN04487936_111115</name>
</gene>
<evidence type="ECO:0000256" key="7">
    <source>
        <dbReference type="ARBA" id="ARBA00023288"/>
    </source>
</evidence>
<proteinExistence type="inferred from homology"/>
<dbReference type="RefSeq" id="WP_075037758.1">
    <property type="nucleotide sequence ID" value="NZ_FOSB01000011.1"/>
</dbReference>
<evidence type="ECO:0000256" key="1">
    <source>
        <dbReference type="ARBA" id="ARBA00004635"/>
    </source>
</evidence>
<evidence type="ECO:0000256" key="5">
    <source>
        <dbReference type="ARBA" id="ARBA00023136"/>
    </source>
</evidence>
<comment type="similarity">
    <text evidence="2">Belongs to the GerABKC lipoprotein family.</text>
</comment>
<dbReference type="PANTHER" id="PTHR35789">
    <property type="entry name" value="SPORE GERMINATION PROTEIN B3"/>
    <property type="match status" value="1"/>
</dbReference>
<keyword evidence="4 8" id="KW-0732">Signal</keyword>
<organism evidence="11 12">
    <name type="scientific">Halobacillus dabanensis</name>
    <dbReference type="NCBI Taxonomy" id="240302"/>
    <lineage>
        <taxon>Bacteria</taxon>
        <taxon>Bacillati</taxon>
        <taxon>Bacillota</taxon>
        <taxon>Bacilli</taxon>
        <taxon>Bacillales</taxon>
        <taxon>Bacillaceae</taxon>
        <taxon>Halobacillus</taxon>
    </lineage>
</organism>
<feature type="domain" description="Spore germination protein N-terminal" evidence="10">
    <location>
        <begin position="23"/>
        <end position="187"/>
    </location>
</feature>
<dbReference type="InterPro" id="IPR046953">
    <property type="entry name" value="Spore_GerAC-like_C"/>
</dbReference>
<dbReference type="Proteomes" id="UP000183557">
    <property type="component" value="Unassembled WGS sequence"/>
</dbReference>
<dbReference type="OrthoDB" id="2592518at2"/>
<dbReference type="NCBIfam" id="TIGR02887">
    <property type="entry name" value="spore_ger_x_C"/>
    <property type="match status" value="1"/>
</dbReference>
<keyword evidence="7" id="KW-0449">Lipoprotein</keyword>
<evidence type="ECO:0000313" key="12">
    <source>
        <dbReference type="Proteomes" id="UP000183557"/>
    </source>
</evidence>
<keyword evidence="6" id="KW-0564">Palmitate</keyword>
<evidence type="ECO:0000256" key="3">
    <source>
        <dbReference type="ARBA" id="ARBA00022544"/>
    </source>
</evidence>
<evidence type="ECO:0000259" key="10">
    <source>
        <dbReference type="Pfam" id="PF25198"/>
    </source>
</evidence>
<evidence type="ECO:0000256" key="8">
    <source>
        <dbReference type="SAM" id="SignalP"/>
    </source>
</evidence>
<dbReference type="InterPro" id="IPR038501">
    <property type="entry name" value="Spore_GerAC_C_sf"/>
</dbReference>
<dbReference type="GO" id="GO:0009847">
    <property type="term" value="P:spore germination"/>
    <property type="evidence" value="ECO:0007669"/>
    <property type="project" value="InterPro"/>
</dbReference>
<dbReference type="PANTHER" id="PTHR35789:SF1">
    <property type="entry name" value="SPORE GERMINATION PROTEIN B3"/>
    <property type="match status" value="1"/>
</dbReference>
<keyword evidence="12" id="KW-1185">Reference proteome</keyword>